<name>A0A8A1LZV8_AJEC8</name>
<evidence type="ECO:0000313" key="2">
    <source>
        <dbReference type="Proteomes" id="UP000663419"/>
    </source>
</evidence>
<protein>
    <submittedName>
        <fullName evidence="1">Uncharacterized protein</fullName>
    </submittedName>
</protein>
<sequence length="63" mass="7570">MARFNQHPMRLFLWDEKVRCRSTPRLLRQAITLRDVWLAAQHEVSRPDIKAVLVVRIDTKKCR</sequence>
<dbReference type="AlphaFoldDB" id="A0A8A1LZV8"/>
<gene>
    <name evidence="1" type="ORF">I7I53_11669</name>
</gene>
<dbReference type="VEuPathDB" id="FungiDB:I7I53_11669"/>
<reference evidence="1" key="1">
    <citation type="submission" date="2021-01" db="EMBL/GenBank/DDBJ databases">
        <title>Chromosome-level genome assembly of a human fungal pathogen reveals clustering of transcriptionally co-regulated genes.</title>
        <authorList>
            <person name="Voorhies M."/>
            <person name="Cohen S."/>
            <person name="Shea T.P."/>
            <person name="Petrus S."/>
            <person name="Munoz J.F."/>
            <person name="Poplawski S."/>
            <person name="Goldman W.E."/>
            <person name="Michael T."/>
            <person name="Cuomo C.A."/>
            <person name="Sil A."/>
            <person name="Beyhan S."/>
        </authorList>
    </citation>
    <scope>NUCLEOTIDE SEQUENCE</scope>
    <source>
        <strain evidence="1">H88</strain>
    </source>
</reference>
<proteinExistence type="predicted"/>
<organism evidence="1 2">
    <name type="scientific">Ajellomyces capsulatus (strain H88)</name>
    <name type="common">Darling's disease fungus</name>
    <name type="synonym">Histoplasma capsulatum</name>
    <dbReference type="NCBI Taxonomy" id="544711"/>
    <lineage>
        <taxon>Eukaryota</taxon>
        <taxon>Fungi</taxon>
        <taxon>Dikarya</taxon>
        <taxon>Ascomycota</taxon>
        <taxon>Pezizomycotina</taxon>
        <taxon>Eurotiomycetes</taxon>
        <taxon>Eurotiomycetidae</taxon>
        <taxon>Onygenales</taxon>
        <taxon>Ajellomycetaceae</taxon>
        <taxon>Histoplasma</taxon>
    </lineage>
</organism>
<dbReference type="Proteomes" id="UP000663419">
    <property type="component" value="Chromosome 6"/>
</dbReference>
<evidence type="ECO:0000313" key="1">
    <source>
        <dbReference type="EMBL" id="QSS57477.1"/>
    </source>
</evidence>
<accession>A0A8A1LZV8</accession>
<dbReference type="EMBL" id="CP069107">
    <property type="protein sequence ID" value="QSS57477.1"/>
    <property type="molecule type" value="Genomic_DNA"/>
</dbReference>